<comment type="caution">
    <text evidence="4">The sequence shown here is derived from an EMBL/GenBank/DDBJ whole genome shotgun (WGS) entry which is preliminary data.</text>
</comment>
<evidence type="ECO:0000259" key="3">
    <source>
        <dbReference type="SMART" id="SM00382"/>
    </source>
</evidence>
<accession>A0A421NXC6</accession>
<feature type="transmembrane region" description="Helical" evidence="2">
    <location>
        <begin position="36"/>
        <end position="63"/>
    </location>
</feature>
<organism evidence="4 5">
    <name type="scientific">Candidatus Phytoplasma solani</name>
    <dbReference type="NCBI Taxonomy" id="69896"/>
    <lineage>
        <taxon>Bacteria</taxon>
        <taxon>Bacillati</taxon>
        <taxon>Mycoplasmatota</taxon>
        <taxon>Mollicutes</taxon>
        <taxon>Acholeplasmatales</taxon>
        <taxon>Acholeplasmataceae</taxon>
        <taxon>Candidatus Phytoplasma</taxon>
        <taxon>16SrXII (Stolbur group)</taxon>
    </lineage>
</organism>
<dbReference type="InterPro" id="IPR003959">
    <property type="entry name" value="ATPase_AAA_core"/>
</dbReference>
<dbReference type="InterPro" id="IPR003593">
    <property type="entry name" value="AAA+_ATPase"/>
</dbReference>
<dbReference type="SUPFAM" id="SSF52540">
    <property type="entry name" value="P-loop containing nucleoside triphosphate hydrolases"/>
    <property type="match status" value="1"/>
</dbReference>
<evidence type="ECO:0000313" key="4">
    <source>
        <dbReference type="EMBL" id="RMI88655.1"/>
    </source>
</evidence>
<dbReference type="Gene3D" id="1.10.8.60">
    <property type="match status" value="1"/>
</dbReference>
<dbReference type="PANTHER" id="PTHR23076:SF97">
    <property type="entry name" value="ATP-DEPENDENT ZINC METALLOPROTEASE YME1L1"/>
    <property type="match status" value="1"/>
</dbReference>
<dbReference type="RefSeq" id="WP_122225485.1">
    <property type="nucleotide sequence ID" value="NZ_MPBG01000005.1"/>
</dbReference>
<dbReference type="SMART" id="SM00382">
    <property type="entry name" value="AAA"/>
    <property type="match status" value="1"/>
</dbReference>
<proteinExistence type="predicted"/>
<keyword evidence="5" id="KW-1185">Reference proteome</keyword>
<dbReference type="Gene3D" id="3.40.50.300">
    <property type="entry name" value="P-loop containing nucleotide triphosphate hydrolases"/>
    <property type="match status" value="1"/>
</dbReference>
<dbReference type="GO" id="GO:0004176">
    <property type="term" value="F:ATP-dependent peptidase activity"/>
    <property type="evidence" value="ECO:0007669"/>
    <property type="project" value="InterPro"/>
</dbReference>
<feature type="domain" description="AAA+ ATPase" evidence="3">
    <location>
        <begin position="127"/>
        <end position="276"/>
    </location>
</feature>
<feature type="region of interest" description="Disordered" evidence="1">
    <location>
        <begin position="1"/>
        <end position="26"/>
    </location>
</feature>
<name>A0A421NXC6_9MOLU</name>
<dbReference type="GO" id="GO:0006508">
    <property type="term" value="P:proteolysis"/>
    <property type="evidence" value="ECO:0007669"/>
    <property type="project" value="UniProtKB-KW"/>
</dbReference>
<dbReference type="InterPro" id="IPR000642">
    <property type="entry name" value="Peptidase_M41"/>
</dbReference>
<evidence type="ECO:0000256" key="2">
    <source>
        <dbReference type="SAM" id="Phobius"/>
    </source>
</evidence>
<keyword evidence="2" id="KW-0812">Transmembrane</keyword>
<dbReference type="InterPro" id="IPR027417">
    <property type="entry name" value="P-loop_NTPase"/>
</dbReference>
<dbReference type="Pfam" id="PF00004">
    <property type="entry name" value="AAA"/>
    <property type="match status" value="1"/>
</dbReference>
<sequence>MKWEPQRFDDEPNTPPKPKAPHGPSLPFFPPPKTDYLAIIARVLNIIVNILIIIFILMLMSGIQVFEQSLEKKEVNEISWAADKQFKVDPNKNPKKLKDFLGYQDIKNELQKYVEAVNPNNPINPNLPRGILLHGPPGTGKTHLAKCLAGSVYQHAPFFITTGSDFVEKYVGVGASRVRSLFNTAKITAQNKGQKYFFIFIDEIDAVGQKRLNDENKNQEQTNTLTALLAEIDGFVSSDQTPQAILIAATNRMDMLDNALVREGRLGNHILLDLPDLESTKKLLQETIVVPQGNTLDFDTIAKVIHGVHFSPAKIMALANETKEVAKKNNTQNITAEYIYEAMERVLMGQEKTSNRNEEEIKRVAIHELGHAILAKTLGFDVHRVTTKARGKAGGYTIFFPHTDTKLPIKIDLIKQIIIALGGRAAEEIFYNKDDISLGCGNDLEKADNIATQMVVNYGMSLKDDMKGLSPLKNTIDDEAKNKINDIITESYKIAKKILEKYKNNEDSKSKWQELQNTLTDLSKGTLNQNNFENIPAEQIKIENNNITVN</sequence>
<keyword evidence="4" id="KW-0645">Protease</keyword>
<dbReference type="Proteomes" id="UP000283896">
    <property type="component" value="Unassembled WGS sequence"/>
</dbReference>
<protein>
    <submittedName>
        <fullName evidence="4">ATP-dependent Zn protease</fullName>
    </submittedName>
</protein>
<dbReference type="EMBL" id="MPBG01000005">
    <property type="protein sequence ID" value="RMI88655.1"/>
    <property type="molecule type" value="Genomic_DNA"/>
</dbReference>
<dbReference type="GO" id="GO:0005524">
    <property type="term" value="F:ATP binding"/>
    <property type="evidence" value="ECO:0007669"/>
    <property type="project" value="InterPro"/>
</dbReference>
<reference evidence="5" key="1">
    <citation type="submission" date="2016-11" db="EMBL/GenBank/DDBJ databases">
        <title>Genome sequence of Candidatus Phytoplasma solani strain SA-1.</title>
        <authorList>
            <person name="Haryono M."/>
            <person name="Samarzija I."/>
            <person name="Seruga Music M."/>
            <person name="Hogenhout S."/>
            <person name="Kuo C.-H."/>
        </authorList>
    </citation>
    <scope>NUCLEOTIDE SEQUENCE [LARGE SCALE GENOMIC DNA]</scope>
    <source>
        <strain evidence="5">SA-1</strain>
    </source>
</reference>
<keyword evidence="4" id="KW-0378">Hydrolase</keyword>
<gene>
    <name evidence="4" type="primary">hflB</name>
    <name evidence="4" type="ORF">PSSA1_v1c3840</name>
</gene>
<evidence type="ECO:0000256" key="1">
    <source>
        <dbReference type="SAM" id="MobiDB-lite"/>
    </source>
</evidence>
<dbReference type="Gene3D" id="1.20.58.760">
    <property type="entry name" value="Peptidase M41"/>
    <property type="match status" value="1"/>
</dbReference>
<keyword evidence="2" id="KW-1133">Transmembrane helix</keyword>
<keyword evidence="2" id="KW-0472">Membrane</keyword>
<dbReference type="GO" id="GO:0004222">
    <property type="term" value="F:metalloendopeptidase activity"/>
    <property type="evidence" value="ECO:0007669"/>
    <property type="project" value="InterPro"/>
</dbReference>
<dbReference type="STRING" id="69896.S284_00420"/>
<dbReference type="GO" id="GO:0016887">
    <property type="term" value="F:ATP hydrolysis activity"/>
    <property type="evidence" value="ECO:0007669"/>
    <property type="project" value="InterPro"/>
</dbReference>
<dbReference type="SUPFAM" id="SSF140990">
    <property type="entry name" value="FtsH protease domain-like"/>
    <property type="match status" value="1"/>
</dbReference>
<dbReference type="OrthoDB" id="9809379at2"/>
<evidence type="ECO:0000313" key="5">
    <source>
        <dbReference type="Proteomes" id="UP000283896"/>
    </source>
</evidence>
<dbReference type="InterPro" id="IPR037219">
    <property type="entry name" value="Peptidase_M41-like"/>
</dbReference>
<feature type="compositionally biased region" description="Basic and acidic residues" evidence="1">
    <location>
        <begin position="1"/>
        <end position="10"/>
    </location>
</feature>
<dbReference type="PANTHER" id="PTHR23076">
    <property type="entry name" value="METALLOPROTEASE M41 FTSH"/>
    <property type="match status" value="1"/>
</dbReference>
<dbReference type="AlphaFoldDB" id="A0A421NXC6"/>
<dbReference type="Pfam" id="PF01434">
    <property type="entry name" value="Peptidase_M41"/>
    <property type="match status" value="1"/>
</dbReference>